<dbReference type="AlphaFoldDB" id="A0A2W6N9G2"/>
<evidence type="ECO:0000256" key="1">
    <source>
        <dbReference type="SAM" id="MobiDB-lite"/>
    </source>
</evidence>
<evidence type="ECO:0000313" key="3">
    <source>
        <dbReference type="EMBL" id="PZT52564.1"/>
    </source>
</evidence>
<dbReference type="InterPro" id="IPR012854">
    <property type="entry name" value="Cu_amine_oxidase-like_N"/>
</dbReference>
<feature type="compositionally biased region" description="Low complexity" evidence="1">
    <location>
        <begin position="1073"/>
        <end position="1104"/>
    </location>
</feature>
<feature type="domain" description="Copper amine oxidase-like N-terminal" evidence="2">
    <location>
        <begin position="70"/>
        <end position="175"/>
    </location>
</feature>
<dbReference type="SUPFAM" id="SSF55383">
    <property type="entry name" value="Copper amine oxidase, domain N"/>
    <property type="match status" value="1"/>
</dbReference>
<accession>A0A2W6N9G2</accession>
<dbReference type="InterPro" id="IPR036582">
    <property type="entry name" value="Mao_N_sf"/>
</dbReference>
<reference evidence="3 4" key="1">
    <citation type="submission" date="2018-06" db="EMBL/GenBank/DDBJ databases">
        <title>Isolation of heavy metals resistant Paenibacillus silvae NC2 from Gold-Copper mine in ZiJin, China.</title>
        <authorList>
            <person name="Xu J."/>
            <person name="Mazhar H.S."/>
            <person name="Rensing C."/>
        </authorList>
    </citation>
    <scope>NUCLEOTIDE SEQUENCE [LARGE SCALE GENOMIC DNA]</scope>
    <source>
        <strain evidence="3 4">NC2</strain>
    </source>
</reference>
<sequence length="1104" mass="117506">MCIGKYRNSSTAQLVYTNVTNYGENGDRGMRKAGGNQVKKVMSALAVSAMLMSALPLSVMDAAARISIYINDAELPSAQAPVMKAGRVLVPLRSIFEGLDADVKYSNQTKKITATRGDQEVSLTLGSKVAYINGQLTMLDVPASTIKGNTMVPIRFVSEAFGEKVYWNSRNQRVDIKTTSSTPETPVDNTQFAAWNIYGSVSGSNGDGRDLTVSFTRATSEKTVSEYRIMLVKTRDVNSFNEKTASAVPSANYTSITPNGSNPKLTLNAQTRDVNGDLLNGNESYRLYVLTVGNSSNNYTNTLNWSSQVLKLNQVKASVQAVTGLRVADVSDYGDGRDMEINFTQPSTTSNITYYRAYVVKAKDASAFNLNAANKVSSANSTIIYKGNSSAVKAQLTSSSRDTSGELIKSGTAYVVYIMSVSANTTMDSKLSTSSSSLTLSVNTAAAPVITQVRDISDYGDGRDIQVSFNRVSDESKVANYRVFVVRNSVTSSFNLNTASNLSSSLYYTVNKTGNNITVTLPSNMRDTSGYNITNLQDYRIYVMAAGNQQNNYTNALSASSSVLRLTSNSTAGVVSNLSVADIGDNGNGSDLRVTFTRASDESNISHYRVFVVPASYAGSFGLNAANSSNYYTQVNKTGGNLTVSLQSGTRDTNGNLIVNGLAYRVFVLSVNNNGNWSQNALSSYSAQITLTQNATVPVPTNVAAADVGDNGNGSDLRVSFNKSSNETNVNHYRVFVVKNSDVSNFNLNSALINGYYTYRSKTGSNQTFNLTDNVRSTDGNLIANNIDYRVFVVAVNNNSSQSSAISSASAVVRLTSTSAVAAVSKVDVTVKNQGQQAGNASDVTVNFAKAANETGIANYRLFIVPANYVSGFNLSSALKLGSEGYSDQPKANAGQPIGLNTGYKDINGKDLVVGQNYQAFVMSVSESSSRSSSLSPASNVFSIYALATQAQVATGLLLQNTSTVDNDSYKLTFTPQTAEGSNQYRLFIVQGSDLDLSSAVSNNNYRTLSPQELAAGVVDLSAVSTIDSAGAKIAVGGEYKAYILSFATDATKYKHALSGSSNVAKLEKAASTQTTNPDQTNTTNTPGDSSETPTGQSSTTTQG</sequence>
<protein>
    <submittedName>
        <fullName evidence="3">Copper amine oxidase N-terminal domain-containing protein</fullName>
    </submittedName>
</protein>
<organism evidence="3 4">
    <name type="scientific">Paenibacillus silvae</name>
    <dbReference type="NCBI Taxonomy" id="1325358"/>
    <lineage>
        <taxon>Bacteria</taxon>
        <taxon>Bacillati</taxon>
        <taxon>Bacillota</taxon>
        <taxon>Bacilli</taxon>
        <taxon>Bacillales</taxon>
        <taxon>Paenibacillaceae</taxon>
        <taxon>Paenibacillus</taxon>
    </lineage>
</organism>
<dbReference type="Pfam" id="PF07833">
    <property type="entry name" value="Cu_amine_oxidN1"/>
    <property type="match status" value="1"/>
</dbReference>
<dbReference type="Gene3D" id="3.30.457.10">
    <property type="entry name" value="Copper amine oxidase-like, N-terminal domain"/>
    <property type="match status" value="1"/>
</dbReference>
<proteinExistence type="predicted"/>
<dbReference type="EMBL" id="QKWW01000095">
    <property type="protein sequence ID" value="PZT52564.1"/>
    <property type="molecule type" value="Genomic_DNA"/>
</dbReference>
<gene>
    <name evidence="3" type="ORF">DN757_26745</name>
</gene>
<name>A0A2W6N9G2_9BACL</name>
<evidence type="ECO:0000313" key="4">
    <source>
        <dbReference type="Proteomes" id="UP000249204"/>
    </source>
</evidence>
<dbReference type="Proteomes" id="UP000249204">
    <property type="component" value="Unassembled WGS sequence"/>
</dbReference>
<evidence type="ECO:0000259" key="2">
    <source>
        <dbReference type="Pfam" id="PF07833"/>
    </source>
</evidence>
<comment type="caution">
    <text evidence="3">The sequence shown here is derived from an EMBL/GenBank/DDBJ whole genome shotgun (WGS) entry which is preliminary data.</text>
</comment>
<feature type="region of interest" description="Disordered" evidence="1">
    <location>
        <begin position="1066"/>
        <end position="1104"/>
    </location>
</feature>